<dbReference type="InterPro" id="IPR050996">
    <property type="entry name" value="Docking_Protein_DOK"/>
</dbReference>
<dbReference type="SMART" id="SM00233">
    <property type="entry name" value="PH"/>
    <property type="match status" value="1"/>
</dbReference>
<keyword evidence="4" id="KW-1185">Reference proteome</keyword>
<sequence length="520" mass="59153">MEGDVRKKGMLYQQQQRFGKKWKKIWAEAVADSTQSVSRLEIYEFSKSSMKESKKRAEGKKVIVMRDCIKIREKEDEGCPKECKTFLLETADKTHMFASPTLDVHSWISELCKLAFPLNQTECRSQKQEYQPVDMQENILYATTESVRDFQVVTVATEAAARCKLYGDYILTPKHDSLLLKDSKTKQVLFTWPYRYVRKFGQDMLTFNFEAGRRCDSGEGYFEFATSQSEHLFTIIGDSLKKLPKGDAPATKLKDEESAPNPQKPLTPPAQMKHQKKKLTASSSLSSISVSNNNPGKDSKGKNINSIPPPPPPTDDVQDPVYALVSKPKSHPKNTKDHKNQALGPLPDFVILTEEEEDVPLPPPIHTSFKNYEAETVYSEVKSFNDYGRRNEAFDSTGDFFYEHHSPNLTVCLDNMDHHSGSPSKFNLPNDISYIPDEEEQLGKSMERLAVHCAPDAYGAESMYSQEVDYYDDYRGNEEFEDNVDQEYFYPPCDPHFETGLSNTEGSQAQGFSTYDNLPK</sequence>
<dbReference type="GO" id="GO:0043410">
    <property type="term" value="P:positive regulation of MAPK cascade"/>
    <property type="evidence" value="ECO:0007669"/>
    <property type="project" value="TreeGrafter"/>
</dbReference>
<dbReference type="GO" id="GO:0007169">
    <property type="term" value="P:cell surface receptor protein tyrosine kinase signaling pathway"/>
    <property type="evidence" value="ECO:0007669"/>
    <property type="project" value="TreeGrafter"/>
</dbReference>
<dbReference type="PROSITE" id="PS51064">
    <property type="entry name" value="IRS_PTB"/>
    <property type="match status" value="1"/>
</dbReference>
<evidence type="ECO:0000259" key="2">
    <source>
        <dbReference type="PROSITE" id="PS51064"/>
    </source>
</evidence>
<dbReference type="SMART" id="SM00310">
    <property type="entry name" value="PTBI"/>
    <property type="match status" value="1"/>
</dbReference>
<dbReference type="InterPro" id="IPR002404">
    <property type="entry name" value="IRS_PTB"/>
</dbReference>
<dbReference type="GO" id="GO:0007265">
    <property type="term" value="P:Ras protein signal transduction"/>
    <property type="evidence" value="ECO:0007669"/>
    <property type="project" value="TreeGrafter"/>
</dbReference>
<dbReference type="InterPro" id="IPR011993">
    <property type="entry name" value="PH-like_dom_sf"/>
</dbReference>
<feature type="region of interest" description="Disordered" evidence="1">
    <location>
        <begin position="495"/>
        <end position="520"/>
    </location>
</feature>
<name>A0A8J4U3F4_CLAMG</name>
<feature type="domain" description="IRS-type PTB" evidence="2">
    <location>
        <begin position="146"/>
        <end position="250"/>
    </location>
</feature>
<evidence type="ECO:0000313" key="3">
    <source>
        <dbReference type="EMBL" id="KAF5890135.1"/>
    </source>
</evidence>
<protein>
    <submittedName>
        <fullName evidence="3">Docking protein 3-like</fullName>
    </submittedName>
</protein>
<dbReference type="PANTHER" id="PTHR21258">
    <property type="entry name" value="DOCKING PROTEIN RELATED"/>
    <property type="match status" value="1"/>
</dbReference>
<reference evidence="3" key="1">
    <citation type="submission" date="2020-07" db="EMBL/GenBank/DDBJ databases">
        <title>Clarias magur genome sequencing, assembly and annotation.</title>
        <authorList>
            <person name="Kushwaha B."/>
            <person name="Kumar R."/>
            <person name="Das P."/>
            <person name="Joshi C.G."/>
            <person name="Kumar D."/>
            <person name="Nagpure N.S."/>
            <person name="Pandey M."/>
            <person name="Agarwal S."/>
            <person name="Srivastava S."/>
            <person name="Singh M."/>
            <person name="Sahoo L."/>
            <person name="Jayasankar P."/>
            <person name="Meher P.K."/>
            <person name="Koringa P.G."/>
            <person name="Iquebal M.A."/>
            <person name="Das S.P."/>
            <person name="Bit A."/>
            <person name="Patnaik S."/>
            <person name="Patel N."/>
            <person name="Shah T.M."/>
            <person name="Hinsu A."/>
            <person name="Jena J.K."/>
        </authorList>
    </citation>
    <scope>NUCLEOTIDE SEQUENCE</scope>
    <source>
        <strain evidence="3">CIFAMagur01</strain>
        <tissue evidence="3">Testis</tissue>
    </source>
</reference>
<dbReference type="PANTHER" id="PTHR21258:SF14">
    <property type="entry name" value="DOCKING PROTEIN 2"/>
    <property type="match status" value="1"/>
</dbReference>
<feature type="non-terminal residue" evidence="3">
    <location>
        <position position="520"/>
    </location>
</feature>
<feature type="compositionally biased region" description="Low complexity" evidence="1">
    <location>
        <begin position="282"/>
        <end position="294"/>
    </location>
</feature>
<organism evidence="3 4">
    <name type="scientific">Clarias magur</name>
    <name type="common">Asian catfish</name>
    <name type="synonym">Macropteronotus magur</name>
    <dbReference type="NCBI Taxonomy" id="1594786"/>
    <lineage>
        <taxon>Eukaryota</taxon>
        <taxon>Metazoa</taxon>
        <taxon>Chordata</taxon>
        <taxon>Craniata</taxon>
        <taxon>Vertebrata</taxon>
        <taxon>Euteleostomi</taxon>
        <taxon>Actinopterygii</taxon>
        <taxon>Neopterygii</taxon>
        <taxon>Teleostei</taxon>
        <taxon>Ostariophysi</taxon>
        <taxon>Siluriformes</taxon>
        <taxon>Clariidae</taxon>
        <taxon>Clarias</taxon>
    </lineage>
</organism>
<gene>
    <name evidence="3" type="primary">Dok2</name>
    <name evidence="3" type="ORF">DAT39_020164</name>
</gene>
<proteinExistence type="predicted"/>
<dbReference type="Proteomes" id="UP000727407">
    <property type="component" value="Unassembled WGS sequence"/>
</dbReference>
<dbReference type="AlphaFoldDB" id="A0A8J4U3F4"/>
<accession>A0A8J4U3F4</accession>
<dbReference type="Gene3D" id="2.30.29.30">
    <property type="entry name" value="Pleckstrin-homology domain (PH domain)/Phosphotyrosine-binding domain (PTB)"/>
    <property type="match status" value="2"/>
</dbReference>
<dbReference type="SMART" id="SM01244">
    <property type="entry name" value="IRS"/>
    <property type="match status" value="1"/>
</dbReference>
<dbReference type="GO" id="GO:0005737">
    <property type="term" value="C:cytoplasm"/>
    <property type="evidence" value="ECO:0007669"/>
    <property type="project" value="TreeGrafter"/>
</dbReference>
<comment type="caution">
    <text evidence="3">The sequence shown here is derived from an EMBL/GenBank/DDBJ whole genome shotgun (WGS) entry which is preliminary data.</text>
</comment>
<evidence type="ECO:0000313" key="4">
    <source>
        <dbReference type="Proteomes" id="UP000727407"/>
    </source>
</evidence>
<dbReference type="Pfam" id="PF02174">
    <property type="entry name" value="IRS"/>
    <property type="match status" value="1"/>
</dbReference>
<dbReference type="OrthoDB" id="6020914at2759"/>
<dbReference type="InterPro" id="IPR001849">
    <property type="entry name" value="PH_domain"/>
</dbReference>
<dbReference type="SUPFAM" id="SSF50729">
    <property type="entry name" value="PH domain-like"/>
    <property type="match status" value="2"/>
</dbReference>
<evidence type="ECO:0000256" key="1">
    <source>
        <dbReference type="SAM" id="MobiDB-lite"/>
    </source>
</evidence>
<dbReference type="EMBL" id="QNUK01000722">
    <property type="protein sequence ID" value="KAF5890135.1"/>
    <property type="molecule type" value="Genomic_DNA"/>
</dbReference>
<feature type="compositionally biased region" description="Polar residues" evidence="1">
    <location>
        <begin position="500"/>
        <end position="520"/>
    </location>
</feature>
<feature type="region of interest" description="Disordered" evidence="1">
    <location>
        <begin position="245"/>
        <end position="320"/>
    </location>
</feature>